<dbReference type="PANTHER" id="PTHR43986:SF1">
    <property type="entry name" value="ELONGATION FACTOR 1-GAMMA"/>
    <property type="match status" value="1"/>
</dbReference>
<dbReference type="CDD" id="cd03044">
    <property type="entry name" value="GST_N_EF1Bgamma"/>
    <property type="match status" value="1"/>
</dbReference>
<dbReference type="GO" id="GO:0005737">
    <property type="term" value="C:cytoplasm"/>
    <property type="evidence" value="ECO:0007669"/>
    <property type="project" value="TreeGrafter"/>
</dbReference>
<dbReference type="Gene3D" id="3.40.30.10">
    <property type="entry name" value="Glutaredoxin"/>
    <property type="match status" value="1"/>
</dbReference>
<dbReference type="OrthoDB" id="249703at2759"/>
<evidence type="ECO:0000256" key="4">
    <source>
        <dbReference type="SAM" id="MobiDB-lite"/>
    </source>
</evidence>
<dbReference type="SMART" id="SM01183">
    <property type="entry name" value="EF1G"/>
    <property type="match status" value="1"/>
</dbReference>
<dbReference type="PROSITE" id="PS50040">
    <property type="entry name" value="EF1G_C"/>
    <property type="match status" value="1"/>
</dbReference>
<dbReference type="SUPFAM" id="SSF52833">
    <property type="entry name" value="Thioredoxin-like"/>
    <property type="match status" value="1"/>
</dbReference>
<dbReference type="InterPro" id="IPR040079">
    <property type="entry name" value="Glutathione_S-Trfase"/>
</dbReference>
<dbReference type="SUPFAM" id="SSF47616">
    <property type="entry name" value="GST C-terminal domain-like"/>
    <property type="match status" value="1"/>
</dbReference>
<feature type="region of interest" description="Disordered" evidence="4">
    <location>
        <begin position="222"/>
        <end position="270"/>
    </location>
</feature>
<dbReference type="InterPro" id="IPR004045">
    <property type="entry name" value="Glutathione_S-Trfase_N"/>
</dbReference>
<dbReference type="FunFam" id="3.30.70.1010:FF:000001">
    <property type="entry name" value="Elongation factor 1-gamma 1"/>
    <property type="match status" value="1"/>
</dbReference>
<dbReference type="InterPro" id="IPR010987">
    <property type="entry name" value="Glutathione-S-Trfase_C-like"/>
</dbReference>
<dbReference type="EMBL" id="MU150285">
    <property type="protein sequence ID" value="KAF9461363.1"/>
    <property type="molecule type" value="Genomic_DNA"/>
</dbReference>
<evidence type="ECO:0000256" key="2">
    <source>
        <dbReference type="ARBA" id="ARBA00022917"/>
    </source>
</evidence>
<sequence length="424" mass="46940">MSIGTLWTTPGQSKGKTIRAAAAWGGLSIDLPTEYVHHTDNKKPEFLNKFPHGRIPAFEGKDGFLLYEGAAIARYVAGLSPNSGLLGGNAKEAGLVDQWAHLVEEEVGMYSDLIFHLIKGVLTPYAKPIQTSFHERQLRALKNIDAHLATRTFLVGERITLADISVASQVQRAAQLTLDPAARAQIPNVIRHMETIVNQPKLKGIYDPTVYAEKLPQFVAPPKEKKEAKPPAPAAPKAAKAPKAKDADDDDDDEPAVAAEPKVRNPLDDLPKSTFNLEDWKRAWSNKDTRGPDGALEWFYQNFDKEGFSLWRVDFKYNDELTQTYMSSNQITGFFNRLEASRKYAFGSMGVLGVANDSRIAGTFILRGQEAGTVVNVAPDWESYSYVKLDVSKDEDKAFFEAALAWDLEIDGKKWVEGSGKSLK</sequence>
<feature type="domain" description="EF-1-gamma C-terminal" evidence="5">
    <location>
        <begin position="263"/>
        <end position="424"/>
    </location>
</feature>
<proteinExistence type="predicted"/>
<feature type="compositionally biased region" description="Basic and acidic residues" evidence="4">
    <location>
        <begin position="261"/>
        <end position="270"/>
    </location>
</feature>
<dbReference type="InterPro" id="IPR001662">
    <property type="entry name" value="EF1B_G_C"/>
</dbReference>
<dbReference type="Pfam" id="PF00043">
    <property type="entry name" value="GST_C"/>
    <property type="match status" value="1"/>
</dbReference>
<evidence type="ECO:0000313" key="9">
    <source>
        <dbReference type="Proteomes" id="UP000807353"/>
    </source>
</evidence>
<dbReference type="Pfam" id="PF00647">
    <property type="entry name" value="EF1G"/>
    <property type="match status" value="1"/>
</dbReference>
<dbReference type="Gene3D" id="3.30.70.1010">
    <property type="entry name" value="Translation elongation factor EF1B, gamma chain, conserved domain"/>
    <property type="match status" value="1"/>
</dbReference>
<dbReference type="PANTHER" id="PTHR43986">
    <property type="entry name" value="ELONGATION FACTOR 1-GAMMA"/>
    <property type="match status" value="1"/>
</dbReference>
<keyword evidence="9" id="KW-1185">Reference proteome</keyword>
<dbReference type="CDD" id="cd03181">
    <property type="entry name" value="GST_C_EF1Bgamma_like"/>
    <property type="match status" value="1"/>
</dbReference>
<evidence type="ECO:0000259" key="7">
    <source>
        <dbReference type="PROSITE" id="PS50405"/>
    </source>
</evidence>
<name>A0A9P6CHZ2_9AGAR</name>
<organism evidence="8 9">
    <name type="scientific">Collybia nuda</name>
    <dbReference type="NCBI Taxonomy" id="64659"/>
    <lineage>
        <taxon>Eukaryota</taxon>
        <taxon>Fungi</taxon>
        <taxon>Dikarya</taxon>
        <taxon>Basidiomycota</taxon>
        <taxon>Agaricomycotina</taxon>
        <taxon>Agaricomycetes</taxon>
        <taxon>Agaricomycetidae</taxon>
        <taxon>Agaricales</taxon>
        <taxon>Tricholomatineae</taxon>
        <taxon>Clitocybaceae</taxon>
        <taxon>Collybia</taxon>
    </lineage>
</organism>
<dbReference type="FunFam" id="3.40.30.10:FF:000142">
    <property type="entry name" value="Elongation factor 1 gamma"/>
    <property type="match status" value="1"/>
</dbReference>
<dbReference type="PROSITE" id="PS50405">
    <property type="entry name" value="GST_CTER"/>
    <property type="match status" value="1"/>
</dbReference>
<gene>
    <name evidence="8" type="ORF">BDZ94DRAFT_1237724</name>
</gene>
<reference evidence="8" key="1">
    <citation type="submission" date="2020-11" db="EMBL/GenBank/DDBJ databases">
        <authorList>
            <consortium name="DOE Joint Genome Institute"/>
            <person name="Ahrendt S."/>
            <person name="Riley R."/>
            <person name="Andreopoulos W."/>
            <person name="Labutti K."/>
            <person name="Pangilinan J."/>
            <person name="Ruiz-Duenas F.J."/>
            <person name="Barrasa J.M."/>
            <person name="Sanchez-Garcia M."/>
            <person name="Camarero S."/>
            <person name="Miyauchi S."/>
            <person name="Serrano A."/>
            <person name="Linde D."/>
            <person name="Babiker R."/>
            <person name="Drula E."/>
            <person name="Ayuso-Fernandez I."/>
            <person name="Pacheco R."/>
            <person name="Padilla G."/>
            <person name="Ferreira P."/>
            <person name="Barriuso J."/>
            <person name="Kellner H."/>
            <person name="Castanera R."/>
            <person name="Alfaro M."/>
            <person name="Ramirez L."/>
            <person name="Pisabarro A.G."/>
            <person name="Kuo A."/>
            <person name="Tritt A."/>
            <person name="Lipzen A."/>
            <person name="He G."/>
            <person name="Yan M."/>
            <person name="Ng V."/>
            <person name="Cullen D."/>
            <person name="Martin F."/>
            <person name="Rosso M.-N."/>
            <person name="Henrissat B."/>
            <person name="Hibbett D."/>
            <person name="Martinez A.T."/>
            <person name="Grigoriev I.V."/>
        </authorList>
    </citation>
    <scope>NUCLEOTIDE SEQUENCE</scope>
    <source>
        <strain evidence="8">CBS 247.69</strain>
    </source>
</reference>
<dbReference type="InterPro" id="IPR036433">
    <property type="entry name" value="EF1B_G_C_sf"/>
</dbReference>
<dbReference type="InterPro" id="IPR050802">
    <property type="entry name" value="EF-GSTs"/>
</dbReference>
<dbReference type="PROSITE" id="PS50404">
    <property type="entry name" value="GST_NTER"/>
    <property type="match status" value="1"/>
</dbReference>
<dbReference type="AlphaFoldDB" id="A0A9P6CHZ2"/>
<evidence type="ECO:0000256" key="1">
    <source>
        <dbReference type="ARBA" id="ARBA00022768"/>
    </source>
</evidence>
<dbReference type="Pfam" id="PF02798">
    <property type="entry name" value="GST_N"/>
    <property type="match status" value="1"/>
</dbReference>
<dbReference type="InterPro" id="IPR004046">
    <property type="entry name" value="GST_C"/>
</dbReference>
<dbReference type="Proteomes" id="UP000807353">
    <property type="component" value="Unassembled WGS sequence"/>
</dbReference>
<evidence type="ECO:0000259" key="6">
    <source>
        <dbReference type="PROSITE" id="PS50404"/>
    </source>
</evidence>
<evidence type="ECO:0000313" key="8">
    <source>
        <dbReference type="EMBL" id="KAF9461363.1"/>
    </source>
</evidence>
<comment type="caution">
    <text evidence="8">The sequence shown here is derived from an EMBL/GenBank/DDBJ whole genome shotgun (WGS) entry which is preliminary data.</text>
</comment>
<dbReference type="SFLD" id="SFLDS00019">
    <property type="entry name" value="Glutathione_Transferase_(cytos"/>
    <property type="match status" value="1"/>
</dbReference>
<keyword evidence="2 3" id="KW-0648">Protein biosynthesis</keyword>
<dbReference type="GO" id="GO:0003746">
    <property type="term" value="F:translation elongation factor activity"/>
    <property type="evidence" value="ECO:0007669"/>
    <property type="project" value="UniProtKB-UniRule"/>
</dbReference>
<protein>
    <submittedName>
        <fullName evidence="8">Elongation factor 1-gamma</fullName>
    </submittedName>
</protein>
<feature type="domain" description="GST N-terminal" evidence="6">
    <location>
        <begin position="2"/>
        <end position="84"/>
    </location>
</feature>
<keyword evidence="1 3" id="KW-0251">Elongation factor</keyword>
<dbReference type="InterPro" id="IPR036282">
    <property type="entry name" value="Glutathione-S-Trfase_C_sf"/>
</dbReference>
<dbReference type="Gene3D" id="1.20.1050.10">
    <property type="match status" value="1"/>
</dbReference>
<feature type="domain" description="GST C-terminal" evidence="7">
    <location>
        <begin position="89"/>
        <end position="222"/>
    </location>
</feature>
<dbReference type="InterPro" id="IPR036249">
    <property type="entry name" value="Thioredoxin-like_sf"/>
</dbReference>
<accession>A0A9P6CHZ2</accession>
<dbReference type="SUPFAM" id="SSF89942">
    <property type="entry name" value="eEF1-gamma domain"/>
    <property type="match status" value="1"/>
</dbReference>
<dbReference type="GO" id="GO:0005634">
    <property type="term" value="C:nucleus"/>
    <property type="evidence" value="ECO:0007669"/>
    <property type="project" value="TreeGrafter"/>
</dbReference>
<evidence type="ECO:0000256" key="3">
    <source>
        <dbReference type="PROSITE-ProRule" id="PRU00519"/>
    </source>
</evidence>
<evidence type="ECO:0000259" key="5">
    <source>
        <dbReference type="PROSITE" id="PS50040"/>
    </source>
</evidence>